<accession>A0A4E0R522</accession>
<reference evidence="2" key="1">
    <citation type="submission" date="2019-03" db="EMBL/GenBank/DDBJ databases">
        <title>Improved annotation for the trematode Fasciola hepatica.</title>
        <authorList>
            <person name="Choi Y.-J."/>
            <person name="Martin J."/>
            <person name="Mitreva M."/>
        </authorList>
    </citation>
    <scope>NUCLEOTIDE SEQUENCE [LARGE SCALE GENOMIC DNA]</scope>
</reference>
<evidence type="ECO:0000313" key="3">
    <source>
        <dbReference type="Proteomes" id="UP000230066"/>
    </source>
</evidence>
<dbReference type="EMBL" id="JXXN02002461">
    <property type="protein sequence ID" value="THD22893.1"/>
    <property type="molecule type" value="Genomic_DNA"/>
</dbReference>
<dbReference type="InterPro" id="IPR037140">
    <property type="entry name" value="VHL_beta_dom_sf"/>
</dbReference>
<dbReference type="InterPro" id="IPR036208">
    <property type="entry name" value="VHL_sf"/>
</dbReference>
<keyword evidence="3" id="KW-1185">Reference proteome</keyword>
<evidence type="ECO:0000313" key="2">
    <source>
        <dbReference type="EMBL" id="THD22893.1"/>
    </source>
</evidence>
<protein>
    <recommendedName>
        <fullName evidence="1">von Hippel-Lindau disease tumour suppressor beta domain-containing protein</fullName>
    </recommendedName>
</protein>
<dbReference type="Gene3D" id="2.60.40.780">
    <property type="entry name" value="von Hippel-Lindau disease tumour suppressor, beta domain"/>
    <property type="match status" value="1"/>
</dbReference>
<evidence type="ECO:0000259" key="1">
    <source>
        <dbReference type="Pfam" id="PF01847"/>
    </source>
</evidence>
<dbReference type="SUPFAM" id="SSF49468">
    <property type="entry name" value="VHL"/>
    <property type="match status" value="1"/>
</dbReference>
<dbReference type="Proteomes" id="UP000230066">
    <property type="component" value="Unassembled WGS sequence"/>
</dbReference>
<proteinExistence type="predicted"/>
<gene>
    <name evidence="2" type="ORF">D915_006441</name>
</gene>
<comment type="caution">
    <text evidence="2">The sequence shown here is derived from an EMBL/GenBank/DDBJ whole genome shotgun (WGS) entry which is preliminary data.</text>
</comment>
<dbReference type="InterPro" id="IPR024053">
    <property type="entry name" value="VHL_beta_dom"/>
</dbReference>
<dbReference type="Pfam" id="PF01847">
    <property type="entry name" value="VHL"/>
    <property type="match status" value="1"/>
</dbReference>
<organism evidence="2 3">
    <name type="scientific">Fasciola hepatica</name>
    <name type="common">Liver fluke</name>
    <dbReference type="NCBI Taxonomy" id="6192"/>
    <lineage>
        <taxon>Eukaryota</taxon>
        <taxon>Metazoa</taxon>
        <taxon>Spiralia</taxon>
        <taxon>Lophotrochozoa</taxon>
        <taxon>Platyhelminthes</taxon>
        <taxon>Trematoda</taxon>
        <taxon>Digenea</taxon>
        <taxon>Plagiorchiida</taxon>
        <taxon>Echinostomata</taxon>
        <taxon>Echinostomatoidea</taxon>
        <taxon>Fasciolidae</taxon>
        <taxon>Fasciola</taxon>
    </lineage>
</organism>
<name>A0A4E0R522_FASHE</name>
<sequence>MVESPAQRSENDDTPVSVNFFNESPWQALLLWFDYEGRLVLYASVGAGRSCGLFSFMTHPWMAVDSKSFLPMTLTVMNECGSSSSRSALSDSMSVFTPSANYLTPQNPGTIQVLIHLPVLSLTDLCKRQLQTMFPPALIRQLDLPQFLLNSLLRPLVAPWHRLASSRS</sequence>
<feature type="domain" description="von Hippel-Lindau disease tumour suppressor beta" evidence="1">
    <location>
        <begin position="8"/>
        <end position="68"/>
    </location>
</feature>
<dbReference type="AlphaFoldDB" id="A0A4E0R522"/>